<dbReference type="Pfam" id="PF12624">
    <property type="entry name" value="VPS13_N"/>
    <property type="match status" value="1"/>
</dbReference>
<feature type="region of interest" description="Disordered" evidence="4">
    <location>
        <begin position="1478"/>
        <end position="1525"/>
    </location>
</feature>
<gene>
    <name evidence="6" type="ORF">SDRG_14402</name>
</gene>
<comment type="similarity">
    <text evidence="1">Belongs to the VPS13 family.</text>
</comment>
<dbReference type="InterPro" id="IPR026847">
    <property type="entry name" value="VPS13"/>
</dbReference>
<dbReference type="GeneID" id="19955129"/>
<feature type="region of interest" description="Disordered" evidence="4">
    <location>
        <begin position="2727"/>
        <end position="2758"/>
    </location>
</feature>
<protein>
    <recommendedName>
        <fullName evidence="5">PH domain-containing protein</fullName>
    </recommendedName>
</protein>
<dbReference type="PROSITE" id="PS50096">
    <property type="entry name" value="IQ"/>
    <property type="match status" value="1"/>
</dbReference>
<dbReference type="GO" id="GO:0045053">
    <property type="term" value="P:protein retention in Golgi apparatus"/>
    <property type="evidence" value="ECO:0007669"/>
    <property type="project" value="TreeGrafter"/>
</dbReference>
<dbReference type="OrthoDB" id="428159at2759"/>
<dbReference type="InterPro" id="IPR009543">
    <property type="entry name" value="VPS13_VAB"/>
</dbReference>
<keyword evidence="3" id="KW-0445">Lipid transport</keyword>
<keyword evidence="2" id="KW-0813">Transport</keyword>
<sequence length="3383" mass="375846">MIEGRLKALAEKLLGDWIESEKLDLSINIFNDENVRCENVNLKPSVVPASAPFRLKAGLIGALTMNIPFKTLGMTPAKLTLTDVLVILSPRTLDDTEKAKEVDDFKAEKRAALERDVLERIHGPPLDKTQVPDDAKKSKAAKDATNDGYYGADGFFGRLVTRLMDNLQIELRNVHIRYEGDHQTSPMTRSKFAIGFSIGALYAETTGPNWRTGSFTGPDASTGDHVVFKLIQAINLSAYVDPHALHFVHSSKHPKVLHATLSRLKAMADMNARLDWYATAEDAHTHRFVLAPFHVTLKLTMNVALQTLASSVPRYDACFELSKLIAMVDDEQLQLINAVLDSFGLYDKWRSAVAHGVKADEREQYTQSLAAEYLLHWDALHKVYLKQTHWESVKKSDAWKRLILLEHLLPLEAVLALRNSATFGDDASVLVDVDVSRSLLLDIGEMFGVPAPEVNLKFTRGALGLALELTKQGTVVVTNCFAQAATKEALKPGMLLVKVDGRRLHDAFAFTSIPSLLAQLDDHVADHAVVLTFQHPEIAPAVTTPNQLVAAASFVATEVELRLVLVRLKRVIASAVVQTVAFGVEGFGPGLFCFHKYTLSAHHFYVQESTSDAVTASCLVSSLDEIMLRERHTHALRLSMNTLETDHPGVDVDDVATYAVEYGCHIGHAVVVYEGHKCRAVLEALGEFSRRAFTPSAPPISMELPPLSTTSTAVTTAFEPAPANVKYNLSFATLRLFVGVAKANMRRATSATSPPAYRSVFSQLTIHNAHAHAGLHEWLRDAFVYERVVAAVVQIQKYVRGRMVRRFALPTLRRKRLVTRVARHRLPDATVQDDLRLQGYFMYEDVRLGCRRWDELYVTLDATGVLRLFRDHTRAIYIDSFLLEQCVRVAMPAGNVLGPSVDAKMRFLQLVFDVPCSVHNTLGVLATAPPTSTTTLLLAHPDGTVIKHWHATLTAPPSPNSVSSRHARRDKIGLRQHIMGQHPMDVHKGWLFRQDLSLAFRRWHELFVYLDEFGVLRFYEDHTGRVLIDEERVEAIDSVLHVGNMVQVEDWEVPPPPPASTPSPGRLSNRIKHANLDLLGPAGATPTRVSYCLEVTLKTESTVDGKKVASISTFLLASYSASDLADWRHSLFVKSQAVRSKMVDVSRRPLLPKVGWPTWLRSHLAFSFASTRAPSSTARSLYQRMAAWVSIYASDASLSVALHDAPNLETSGAMAIDFALEKLEVRDRRSLKPYCVLYLGDTFLDVERGKLKPMAITSDHLGGSNRAVELHLRFRSPEVGLPFGGAKLGLRVNLVLSGCLLPHDVATAIGDALNELSPLWASDEPAPTTVEPYLKATQLHLDVRVPMFEVYVEEKHCVAKCVVEKAKLGFVATTDAESLDVVLGATSLYVMTKDNQLRLAQVDGFRVRYDLAARSRQRVSRVDIGQIKLEADGRMRILYQLFEALQHIDEDEDENGTGFYDDLDDLDEDDLQHRNATLTSPPVLMSPTSPPHVVDLTPDGPTSMSRIKRSGRYESQYSTRSVRPRRSQRSIQSMTYVEGVPMMQFIGPLVSFQAFVALTQGPSYSVWTQIHDSVVLRVDAIVFEVVKRSLSRVALDTFIPVMKLSLSRIEVDASSGSEFKMDFTSTSSIVVVARYYNTALADWEPLVEPWTVAMDVAKTPRQELTVLLKARERLNINFTEAFVRLLCSVQKHRKQINPGKAANFLVPAVSEKHERVSVWNNLGVPIRLANLNTSTPGELTIEVRDGWSLPSYTRFHDVKLDAVLLPWWSPREASGQLESLSHTFRMAYGGANAGVAPKLRIKVSAKVQNAMQLQLDGTQAMLFHDERHDASPVASPRGHAEASKEDEWMPVGTVELNLAGSLMAENGAKRLRFCQWHRLRDVRGVITGEILVALHFAPRPRTGPASCVVTVTSGGSLTVDPFRLGSNSNTLLETADGDVKVAVQLPESIRHGYVPPLALEVLVDGGPRSLLCPLQRAGKFFIRGEDVVAEVKVAQRDEFRRVLVLSSPKQLKNLTNLTMNVGTFPIAECDAFEAESLLDPTLLRGRSVSIIRRDSMLAVPPGAKYSLPLSALYSEAEHCLVLQLLHSKRTRIADLSTLHKQVGCHILYLEPINPSLDCGYCFFMEIVSHVRNVYREQQYDVLPTEAVVATNDADEGDIMGHDAKYQVRLHAGFVFENALPIRLKYKVEVALVPGPPTVVCDGTLAPGEEVELHQFHKNAHLVLSLPEEASSWSTPLSLAKCISQEATHISNQTISAADLPNQRRASEELAFYTHAPSTHALVADDAHLFTARLDFTVADNGSPRTVVYASVWLYNYSHVDELLVRCAEANAPVTSCKQLLAPRPRLLDCPSLVLEMSTVFAHETAKWSEKLHASVVGVQRSITLKSASKKAPKREIGVSIQRPLGQFHRSTQVVISPRYVFVNETHIKFEVASTAKDARATEVLPHAHEVAFDFPGDSLLMGRKVRLKAGGAADANYLVSDKWSGFFSIDEEQEFSLWLPGARALWHDEPAQANVPRIRVKVHTVGASIVVTLLRDAPPMLRITNHSDTAFKAVQQGGAEAVVLPPHSTTTFAWELPDQPRKLAVSMLTDLVNGEWRHATQLRLCDFDSLDREEAVVWADRRSQTHIAAEVKFKDSSRVLVLRSIDSADVARTKFCLEVNIIAVRRSLLPDEKPRRAYIRVVADTARTSATTFGPETLKSHGVYRFERKETLMCVKRPRELQVDLLEDVDEEEGTSDGVLTDETPSLHVDIGDPSVPMTPPELQSPTHPFMKMHDHEASSYALREKLLGRHTSASQLSRRLLEQHDRSPAGGFDFGRAPDAASSLSVGMPVVPVDGGDEDSLNKQRIGGVEIKLPKKVWQHFQHGTERSLSDLQGYWWNLTTDDGRVIGQAQVALKFTLLSTREHDVKTRKPNDAVEMDPIPGMSLNVRLSSVAVSFIHNTNRLDVAYLSLQRLHAVYSAHGGSSELAVAVGNLQMDNQMDRKVVLGPRGVKRKEGVSVRLRDRWKSCLNHQYRGIYEQVDVQALPVIQFRMLYNDVCSAGAFHVELVELIVQELEITTDEKFVVNLISVFQGVESLGSAESFASVVDTRVRYRLEDASAPITDGIYIEQLDIESIRILFSLELNGGKHIATLGPSGRRLAMYLPVSNVKDMRLNFSKLLFVHIYESKSVVLEKLYRHYHQQALYIVLQGLYTVSLFVNPFRIVYRLGHGFLEVVRLPTRGLVSGSPVELISGAYLGVRSLAMNTISASYETVAGATGVVAAVIAPLIVSEDKKAKFKEEMVNFQRAVMGEVEAFDAAEERHMSKLILRAPRVFTGIGLLVEYGPGARPKEDQMRVDLQAAVLVQKWWRRRRLSLALLQHVAKLRAADESPVEPPPRSECVIL</sequence>
<dbReference type="InterPro" id="IPR026854">
    <property type="entry name" value="VPS13_N"/>
</dbReference>
<evidence type="ECO:0000256" key="1">
    <source>
        <dbReference type="ARBA" id="ARBA00006545"/>
    </source>
</evidence>
<evidence type="ECO:0000313" key="6">
    <source>
        <dbReference type="EMBL" id="EQC27818.1"/>
    </source>
</evidence>
<evidence type="ECO:0000256" key="3">
    <source>
        <dbReference type="ARBA" id="ARBA00023055"/>
    </source>
</evidence>
<dbReference type="PANTHER" id="PTHR16166">
    <property type="entry name" value="VACUOLAR PROTEIN SORTING-ASSOCIATED PROTEIN VPS13"/>
    <property type="match status" value="1"/>
</dbReference>
<proteinExistence type="inferred from homology"/>
<evidence type="ECO:0000256" key="2">
    <source>
        <dbReference type="ARBA" id="ARBA00022448"/>
    </source>
</evidence>
<feature type="compositionally biased region" description="Basic and acidic residues" evidence="4">
    <location>
        <begin position="130"/>
        <end position="142"/>
    </location>
</feature>
<dbReference type="VEuPathDB" id="FungiDB:SDRG_14402"/>
<dbReference type="RefSeq" id="XP_008618748.1">
    <property type="nucleotide sequence ID" value="XM_008620526.1"/>
</dbReference>
<dbReference type="InterPro" id="IPR001849">
    <property type="entry name" value="PH_domain"/>
</dbReference>
<keyword evidence="7" id="KW-1185">Reference proteome</keyword>
<dbReference type="GO" id="GO:0006623">
    <property type="term" value="P:protein targeting to vacuole"/>
    <property type="evidence" value="ECO:0007669"/>
    <property type="project" value="TreeGrafter"/>
</dbReference>
<dbReference type="InParanoid" id="T0R6Y5"/>
<dbReference type="Pfam" id="PF25036">
    <property type="entry name" value="VPS13_VAB"/>
    <property type="match status" value="1"/>
</dbReference>
<dbReference type="Proteomes" id="UP000030762">
    <property type="component" value="Unassembled WGS sequence"/>
</dbReference>
<evidence type="ECO:0000259" key="5">
    <source>
        <dbReference type="PROSITE" id="PS50003"/>
    </source>
</evidence>
<dbReference type="PROSITE" id="PS50003">
    <property type="entry name" value="PH_DOMAIN"/>
    <property type="match status" value="1"/>
</dbReference>
<dbReference type="GO" id="GO:0006869">
    <property type="term" value="P:lipid transport"/>
    <property type="evidence" value="ECO:0007669"/>
    <property type="project" value="UniProtKB-KW"/>
</dbReference>
<feature type="region of interest" description="Disordered" evidence="4">
    <location>
        <begin position="122"/>
        <end position="142"/>
    </location>
</feature>
<name>T0R6Y5_SAPDV</name>
<evidence type="ECO:0000256" key="4">
    <source>
        <dbReference type="SAM" id="MobiDB-lite"/>
    </source>
</evidence>
<evidence type="ECO:0000313" key="7">
    <source>
        <dbReference type="Proteomes" id="UP000030762"/>
    </source>
</evidence>
<feature type="domain" description="PH" evidence="5">
    <location>
        <begin position="984"/>
        <end position="1136"/>
    </location>
</feature>
<dbReference type="OMA" id="ADEGDIM"/>
<dbReference type="PANTHER" id="PTHR16166:SF93">
    <property type="entry name" value="INTERMEMBRANE LIPID TRANSFER PROTEIN VPS13"/>
    <property type="match status" value="1"/>
</dbReference>
<dbReference type="SMART" id="SM00233">
    <property type="entry name" value="PH"/>
    <property type="match status" value="2"/>
</dbReference>
<reference evidence="6 7" key="1">
    <citation type="submission" date="2012-04" db="EMBL/GenBank/DDBJ databases">
        <title>The Genome Sequence of Saprolegnia declina VS20.</title>
        <authorList>
            <consortium name="The Broad Institute Genome Sequencing Platform"/>
            <person name="Russ C."/>
            <person name="Nusbaum C."/>
            <person name="Tyler B."/>
            <person name="van West P."/>
            <person name="Dieguez-Uribeondo J."/>
            <person name="de Bruijn I."/>
            <person name="Tripathy S."/>
            <person name="Jiang R."/>
            <person name="Young S.K."/>
            <person name="Zeng Q."/>
            <person name="Gargeya S."/>
            <person name="Fitzgerald M."/>
            <person name="Haas B."/>
            <person name="Abouelleil A."/>
            <person name="Alvarado L."/>
            <person name="Arachchi H.M."/>
            <person name="Berlin A."/>
            <person name="Chapman S.B."/>
            <person name="Goldberg J."/>
            <person name="Griggs A."/>
            <person name="Gujja S."/>
            <person name="Hansen M."/>
            <person name="Howarth C."/>
            <person name="Imamovic A."/>
            <person name="Larimer J."/>
            <person name="McCowen C."/>
            <person name="Montmayeur A."/>
            <person name="Murphy C."/>
            <person name="Neiman D."/>
            <person name="Pearson M."/>
            <person name="Priest M."/>
            <person name="Roberts A."/>
            <person name="Saif S."/>
            <person name="Shea T."/>
            <person name="Sisk P."/>
            <person name="Sykes S."/>
            <person name="Wortman J."/>
            <person name="Nusbaum C."/>
            <person name="Birren B."/>
        </authorList>
    </citation>
    <scope>NUCLEOTIDE SEQUENCE [LARGE SCALE GENOMIC DNA]</scope>
    <source>
        <strain evidence="6 7">VS20</strain>
    </source>
</reference>
<accession>T0R6Y5</accession>
<organism evidence="6 7">
    <name type="scientific">Saprolegnia diclina (strain VS20)</name>
    <dbReference type="NCBI Taxonomy" id="1156394"/>
    <lineage>
        <taxon>Eukaryota</taxon>
        <taxon>Sar</taxon>
        <taxon>Stramenopiles</taxon>
        <taxon>Oomycota</taxon>
        <taxon>Saprolegniomycetes</taxon>
        <taxon>Saprolegniales</taxon>
        <taxon>Saprolegniaceae</taxon>
        <taxon>Saprolegnia</taxon>
    </lineage>
</organism>
<dbReference type="EMBL" id="JH767202">
    <property type="protein sequence ID" value="EQC27818.1"/>
    <property type="molecule type" value="Genomic_DNA"/>
</dbReference>
<dbReference type="eggNOG" id="ENOG502RCU2">
    <property type="taxonomic scope" value="Eukaryota"/>
</dbReference>